<dbReference type="AlphaFoldDB" id="A0A9W9L9G3"/>
<keyword evidence="2" id="KW-0436">Ligase</keyword>
<dbReference type="InterPro" id="IPR000873">
    <property type="entry name" value="AMP-dep_synth/lig_dom"/>
</dbReference>
<reference evidence="5" key="1">
    <citation type="submission" date="2022-11" db="EMBL/GenBank/DDBJ databases">
        <authorList>
            <person name="Petersen C."/>
        </authorList>
    </citation>
    <scope>NUCLEOTIDE SEQUENCE</scope>
    <source>
        <strain evidence="5">IBT 22155</strain>
    </source>
</reference>
<dbReference type="GO" id="GO:0016405">
    <property type="term" value="F:CoA-ligase activity"/>
    <property type="evidence" value="ECO:0007669"/>
    <property type="project" value="TreeGrafter"/>
</dbReference>
<dbReference type="Pfam" id="PF13193">
    <property type="entry name" value="AMP-binding_C"/>
    <property type="match status" value="1"/>
</dbReference>
<gene>
    <name evidence="5" type="ORF">N7515_002640</name>
</gene>
<evidence type="ECO:0000313" key="6">
    <source>
        <dbReference type="Proteomes" id="UP001149079"/>
    </source>
</evidence>
<name>A0A9W9L9G3_9EURO</name>
<dbReference type="Proteomes" id="UP001149079">
    <property type="component" value="Unassembled WGS sequence"/>
</dbReference>
<dbReference type="InterPro" id="IPR045851">
    <property type="entry name" value="AMP-bd_C_sf"/>
</dbReference>
<keyword evidence="6" id="KW-1185">Reference proteome</keyword>
<feature type="domain" description="AMP-dependent synthetase/ligase" evidence="3">
    <location>
        <begin position="22"/>
        <end position="406"/>
    </location>
</feature>
<organism evidence="5 6">
    <name type="scientific">Penicillium bovifimosum</name>
    <dbReference type="NCBI Taxonomy" id="126998"/>
    <lineage>
        <taxon>Eukaryota</taxon>
        <taxon>Fungi</taxon>
        <taxon>Dikarya</taxon>
        <taxon>Ascomycota</taxon>
        <taxon>Pezizomycotina</taxon>
        <taxon>Eurotiomycetes</taxon>
        <taxon>Eurotiomycetidae</taxon>
        <taxon>Eurotiales</taxon>
        <taxon>Aspergillaceae</taxon>
        <taxon>Penicillium</taxon>
    </lineage>
</organism>
<dbReference type="SUPFAM" id="SSF56801">
    <property type="entry name" value="Acetyl-CoA synthetase-like"/>
    <property type="match status" value="1"/>
</dbReference>
<dbReference type="PANTHER" id="PTHR24096:SF149">
    <property type="entry name" value="AMP-BINDING DOMAIN-CONTAINING PROTEIN-RELATED"/>
    <property type="match status" value="1"/>
</dbReference>
<evidence type="ECO:0008006" key="7">
    <source>
        <dbReference type="Google" id="ProtNLM"/>
    </source>
</evidence>
<comment type="caution">
    <text evidence="5">The sequence shown here is derived from an EMBL/GenBank/DDBJ whole genome shotgun (WGS) entry which is preliminary data.</text>
</comment>
<dbReference type="GeneID" id="81402554"/>
<feature type="domain" description="AMP-binding enzyme C-terminal" evidence="4">
    <location>
        <begin position="457"/>
        <end position="541"/>
    </location>
</feature>
<dbReference type="CDD" id="cd05911">
    <property type="entry name" value="Firefly_Luc_like"/>
    <property type="match status" value="1"/>
</dbReference>
<dbReference type="PANTHER" id="PTHR24096">
    <property type="entry name" value="LONG-CHAIN-FATTY-ACID--COA LIGASE"/>
    <property type="match status" value="1"/>
</dbReference>
<evidence type="ECO:0000256" key="2">
    <source>
        <dbReference type="ARBA" id="ARBA00022598"/>
    </source>
</evidence>
<evidence type="ECO:0000256" key="1">
    <source>
        <dbReference type="ARBA" id="ARBA00006432"/>
    </source>
</evidence>
<dbReference type="Pfam" id="PF00501">
    <property type="entry name" value="AMP-binding"/>
    <property type="match status" value="1"/>
</dbReference>
<proteinExistence type="inferred from homology"/>
<evidence type="ECO:0000259" key="3">
    <source>
        <dbReference type="Pfam" id="PF00501"/>
    </source>
</evidence>
<reference evidence="5" key="2">
    <citation type="journal article" date="2023" name="IMA Fungus">
        <title>Comparative genomic study of the Penicillium genus elucidates a diverse pangenome and 15 lateral gene transfer events.</title>
        <authorList>
            <person name="Petersen C."/>
            <person name="Sorensen T."/>
            <person name="Nielsen M.R."/>
            <person name="Sondergaard T.E."/>
            <person name="Sorensen J.L."/>
            <person name="Fitzpatrick D.A."/>
            <person name="Frisvad J.C."/>
            <person name="Nielsen K.L."/>
        </authorList>
    </citation>
    <scope>NUCLEOTIDE SEQUENCE</scope>
    <source>
        <strain evidence="5">IBT 22155</strain>
    </source>
</reference>
<evidence type="ECO:0000313" key="5">
    <source>
        <dbReference type="EMBL" id="KAJ5143853.1"/>
    </source>
</evidence>
<dbReference type="PROSITE" id="PS00455">
    <property type="entry name" value="AMP_BINDING"/>
    <property type="match status" value="1"/>
</dbReference>
<comment type="similarity">
    <text evidence="1">Belongs to the ATP-dependent AMP-binding enzyme family.</text>
</comment>
<dbReference type="OrthoDB" id="6509636at2759"/>
<dbReference type="InterPro" id="IPR020845">
    <property type="entry name" value="AMP-binding_CS"/>
</dbReference>
<evidence type="ECO:0000259" key="4">
    <source>
        <dbReference type="Pfam" id="PF13193"/>
    </source>
</evidence>
<dbReference type="Gene3D" id="3.40.50.12780">
    <property type="entry name" value="N-terminal domain of ligase-like"/>
    <property type="match status" value="1"/>
</dbReference>
<dbReference type="RefSeq" id="XP_056525497.1">
    <property type="nucleotide sequence ID" value="XM_056663384.1"/>
</dbReference>
<dbReference type="Gene3D" id="3.30.300.30">
    <property type="match status" value="1"/>
</dbReference>
<dbReference type="InterPro" id="IPR042099">
    <property type="entry name" value="ANL_N_sf"/>
</dbReference>
<accession>A0A9W9L9G3</accession>
<protein>
    <recommendedName>
        <fullName evidence="7">Phenylacetyl-CoA ligase</fullName>
    </recommendedName>
</protein>
<sequence>MPVASSYPLADIPPVDLWTFLFERKDRPFPDDKILYQDADTQRHYTYKTLKDASLEFGKGLRAVWDWQKGDVLALFTPNSIDTPVMMWGTLWAGGVVSPANPGYTVEELAFQLKNSGAKAIATQISALSVAREAAKRVGIPEDRIILVGDQRDPEARFKHFGSIRNISRATRFRKQKVTPEKDVAFLVYSSGTTGVPKGVMLSHRNIVANIMQQVTGEGGMLTWNGGPDGKGDRVLAFLPFYHIYGLTCLITQALYKGYHLIVMSKFDIEKWCQHVQNYRCTFSYIVPPVVLLLGKHPVVDKYDLSSLRMMNSGAAPLTQELVESVYARIKVGIKQGYGLSETSPTTHTQRWEEWRESVGSVGRLMPNMEAKYMTMPEDGSAPKEVAVGEVGELYLKGPNVFMGYHNNPEATKGCLSEDGWFQTGDVGYQDAKGNFYITDRVKELIKYKGFQVPPAELEGYLVDNDAIDDVAVIGIESEAHGSEVPMACVVRSAKSKSSGRSEEEEAANIIKWLDSKVASHKRLRGGVRFVDAIPKNPSGKILRRVLKQQFKGVAEKPKARL</sequence>
<dbReference type="EMBL" id="JAPQKL010000002">
    <property type="protein sequence ID" value="KAJ5143853.1"/>
    <property type="molecule type" value="Genomic_DNA"/>
</dbReference>
<dbReference type="InterPro" id="IPR025110">
    <property type="entry name" value="AMP-bd_C"/>
</dbReference>